<sequence length="215" mass="23373">MIKSIVDLRGSFGTARDQHSRPTCLAFAASDTHAAMRSGWTPLSTEWAYYHAVKRDGGTPGDGSTLASMLETIKSDGQPREAHWPYIRNHVIDLASWKPPGSPAELFFRNHGTQPPDFQQILDRLDAGSPVLVTMSLSNAFYVPGADGTILATEPIDSKRRHAVVAVGYGEKAGARFVLIRNSWGEAWGLQGCAWLAANYLAPRLIATAILTTEP</sequence>
<evidence type="ECO:0000259" key="1">
    <source>
        <dbReference type="SMART" id="SM00645"/>
    </source>
</evidence>
<gene>
    <name evidence="2" type="ORF">AB8Z38_18135</name>
</gene>
<feature type="domain" description="Peptidase C1A papain C-terminal" evidence="1">
    <location>
        <begin position="2"/>
        <end position="204"/>
    </location>
</feature>
<dbReference type="AlphaFoldDB" id="A0AB39XSS0"/>
<dbReference type="Pfam" id="PF00112">
    <property type="entry name" value="Peptidase_C1"/>
    <property type="match status" value="1"/>
</dbReference>
<dbReference type="SMART" id="SM00645">
    <property type="entry name" value="Pept_C1"/>
    <property type="match status" value="1"/>
</dbReference>
<name>A0AB39XSS0_9BRAD</name>
<dbReference type="RefSeq" id="WP_369726346.1">
    <property type="nucleotide sequence ID" value="NZ_CP165734.1"/>
</dbReference>
<dbReference type="GO" id="GO:0008234">
    <property type="term" value="F:cysteine-type peptidase activity"/>
    <property type="evidence" value="ECO:0007669"/>
    <property type="project" value="InterPro"/>
</dbReference>
<evidence type="ECO:0000313" key="2">
    <source>
        <dbReference type="EMBL" id="XDV61005.1"/>
    </source>
</evidence>
<dbReference type="Gene3D" id="3.90.70.10">
    <property type="entry name" value="Cysteine proteinases"/>
    <property type="match status" value="1"/>
</dbReference>
<accession>A0AB39XSS0</accession>
<proteinExistence type="predicted"/>
<dbReference type="CDD" id="cd02619">
    <property type="entry name" value="Peptidase_C1"/>
    <property type="match status" value="1"/>
</dbReference>
<dbReference type="InterPro" id="IPR038765">
    <property type="entry name" value="Papain-like_cys_pep_sf"/>
</dbReference>
<dbReference type="EMBL" id="CP165734">
    <property type="protein sequence ID" value="XDV61005.1"/>
    <property type="molecule type" value="Genomic_DNA"/>
</dbReference>
<protein>
    <submittedName>
        <fullName evidence="2">C1 family peptidase</fullName>
    </submittedName>
</protein>
<dbReference type="SUPFAM" id="SSF54001">
    <property type="entry name" value="Cysteine proteinases"/>
    <property type="match status" value="1"/>
</dbReference>
<organism evidence="2">
    <name type="scientific">Bradyrhizobium sp. LLZ17</name>
    <dbReference type="NCBI Taxonomy" id="3239388"/>
    <lineage>
        <taxon>Bacteria</taxon>
        <taxon>Pseudomonadati</taxon>
        <taxon>Pseudomonadota</taxon>
        <taxon>Alphaproteobacteria</taxon>
        <taxon>Hyphomicrobiales</taxon>
        <taxon>Nitrobacteraceae</taxon>
        <taxon>Bradyrhizobium</taxon>
    </lineage>
</organism>
<dbReference type="InterPro" id="IPR000668">
    <property type="entry name" value="Peptidase_C1A_C"/>
</dbReference>
<dbReference type="GO" id="GO:0006508">
    <property type="term" value="P:proteolysis"/>
    <property type="evidence" value="ECO:0007669"/>
    <property type="project" value="InterPro"/>
</dbReference>
<reference evidence="2" key="1">
    <citation type="submission" date="2024-08" db="EMBL/GenBank/DDBJ databases">
        <authorList>
            <person name="Chaddad Z."/>
            <person name="Lamrabet M."/>
            <person name="Bouhnik O."/>
            <person name="Alami S."/>
            <person name="Wipf D."/>
            <person name="Courty P.E."/>
            <person name="Missbah El Idrissi M."/>
        </authorList>
    </citation>
    <scope>NUCLEOTIDE SEQUENCE</scope>
    <source>
        <strain evidence="2">LLZ17</strain>
    </source>
</reference>